<proteinExistence type="predicted"/>
<dbReference type="EMBL" id="LR796398">
    <property type="protein sequence ID" value="CAB4141840.1"/>
    <property type="molecule type" value="Genomic_DNA"/>
</dbReference>
<protein>
    <submittedName>
        <fullName evidence="1">Uncharacterized protein</fullName>
    </submittedName>
</protein>
<accession>A0A6J5M9F8</accession>
<reference evidence="1" key="1">
    <citation type="submission" date="2020-04" db="EMBL/GenBank/DDBJ databases">
        <authorList>
            <person name="Chiriac C."/>
            <person name="Salcher M."/>
            <person name="Ghai R."/>
            <person name="Kavagutti S V."/>
        </authorList>
    </citation>
    <scope>NUCLEOTIDE SEQUENCE</scope>
</reference>
<evidence type="ECO:0000313" key="1">
    <source>
        <dbReference type="EMBL" id="CAB4141840.1"/>
    </source>
</evidence>
<sequence>MIEQLFPGGGGGAADELAKVSSNDTTAGYLNGKLVAGSGISLTENNNGGNETLGIAVSNLDASAITAGTVATARLGTGTANSSTYLAGDQTYKAAVTSVNGSTGAVTVAAGDTTYTVTTADVENTTTETTIISYTIPANTFANGELIFLWSLTQFLNNSGVNPCEVRHRIKINGTEVANFAVNQGIVSTANTYWEHIYLWRDGSTLRGPNPTGSTYTNNIMSTSTLPNGWRATDRWSATPSFASNITVTHTVQLGVANAATYLRVMNARVVKTNGQYT</sequence>
<gene>
    <name evidence="1" type="ORF">UFOVP422_14</name>
</gene>
<organism evidence="1">
    <name type="scientific">uncultured Caudovirales phage</name>
    <dbReference type="NCBI Taxonomy" id="2100421"/>
    <lineage>
        <taxon>Viruses</taxon>
        <taxon>Duplodnaviria</taxon>
        <taxon>Heunggongvirae</taxon>
        <taxon>Uroviricota</taxon>
        <taxon>Caudoviricetes</taxon>
        <taxon>Peduoviridae</taxon>
        <taxon>Maltschvirus</taxon>
        <taxon>Maltschvirus maltsch</taxon>
    </lineage>
</organism>
<name>A0A6J5M9F8_9CAUD</name>